<gene>
    <name evidence="2" type="ORF">VDAG_07957</name>
</gene>
<dbReference type="EMBL" id="DS572712">
    <property type="protein sequence ID" value="EGY16793.1"/>
    <property type="molecule type" value="Genomic_DNA"/>
</dbReference>
<name>G2XCS5_VERDV</name>
<feature type="compositionally biased region" description="Polar residues" evidence="1">
    <location>
        <begin position="147"/>
        <end position="160"/>
    </location>
</feature>
<evidence type="ECO:0000313" key="3">
    <source>
        <dbReference type="Proteomes" id="UP000001611"/>
    </source>
</evidence>
<evidence type="ECO:0000313" key="2">
    <source>
        <dbReference type="EMBL" id="EGY16793.1"/>
    </source>
</evidence>
<dbReference type="GeneID" id="20709420"/>
<dbReference type="KEGG" id="vda:VDAG_07957"/>
<accession>G2XCS5</accession>
<sequence length="240" mass="27482">MCRILYPFGAQIWPQYFSLYLLRSTLKLFKQAVINGLQQDLENDEIRQASQPRTRPHWFHDKSFFALSGPGFLNEALGMHQGYPGRIQRPSIATIQVAREKQMVAGHNKDEDNGTKIHLLMGRQNLHYPTATARRTGPPLHDGSGRWTDSQPGNSPARQRQIQRDRPLLVARRNQRRERRQDIVTGVPGRAPPRQGADAWRLLPSSAPAARKQAAWQERPKALDVIPQCRCSPTYQQERK</sequence>
<protein>
    <submittedName>
        <fullName evidence="2">Uncharacterized protein</fullName>
    </submittedName>
</protein>
<dbReference type="HOGENOM" id="CLU_1157158_0_0_1"/>
<dbReference type="Proteomes" id="UP000001611">
    <property type="component" value="Chromosome 2"/>
</dbReference>
<dbReference type="InParanoid" id="G2XCS5"/>
<dbReference type="AlphaFoldDB" id="G2XCS5"/>
<organism evidence="2 3">
    <name type="scientific">Verticillium dahliae (strain VdLs.17 / ATCC MYA-4575 / FGSC 10137)</name>
    <name type="common">Verticillium wilt</name>
    <dbReference type="NCBI Taxonomy" id="498257"/>
    <lineage>
        <taxon>Eukaryota</taxon>
        <taxon>Fungi</taxon>
        <taxon>Dikarya</taxon>
        <taxon>Ascomycota</taxon>
        <taxon>Pezizomycotina</taxon>
        <taxon>Sordariomycetes</taxon>
        <taxon>Hypocreomycetidae</taxon>
        <taxon>Glomerellales</taxon>
        <taxon>Plectosphaerellaceae</taxon>
        <taxon>Verticillium</taxon>
    </lineage>
</organism>
<dbReference type="RefSeq" id="XP_009651018.1">
    <property type="nucleotide sequence ID" value="XM_009652723.1"/>
</dbReference>
<feature type="region of interest" description="Disordered" evidence="1">
    <location>
        <begin position="130"/>
        <end position="198"/>
    </location>
</feature>
<evidence type="ECO:0000256" key="1">
    <source>
        <dbReference type="SAM" id="MobiDB-lite"/>
    </source>
</evidence>
<keyword evidence="3" id="KW-1185">Reference proteome</keyword>
<proteinExistence type="predicted"/>
<reference evidence="2 3" key="1">
    <citation type="submission" date="2008-03" db="EMBL/GenBank/DDBJ databases">
        <title>The Genome Sequence of Verticillium dahliae VdLs.17.</title>
        <authorList>
            <consortium name="The Broad Institute Genome Sequencing Platform"/>
            <person name="Ma L.-J.J."/>
            <person name="Klosterman S.J."/>
            <person name="Subbarao K."/>
            <person name="Dobinson K."/>
            <person name="Veronese P."/>
            <person name="Kang S."/>
            <person name="Gold S.E."/>
            <person name="Young S."/>
            <person name="Jaffe D."/>
            <person name="Gnerre S."/>
            <person name="Berlin A."/>
            <person name="Heiman D."/>
            <person name="Hepburn T."/>
            <person name="Sykes S."/>
            <person name="Alvarado L."/>
            <person name="Kodira C.D."/>
            <person name="Lander E."/>
            <person name="Galagan J."/>
            <person name="Nusbaum C."/>
            <person name="Birren B."/>
        </authorList>
    </citation>
    <scope>NUCLEOTIDE SEQUENCE [LARGE SCALE GENOMIC DNA]</scope>
    <source>
        <strain evidence="3">VdLs.17 / ATCC MYA-4575 / FGSC 10137</strain>
    </source>
</reference>